<dbReference type="InterPro" id="IPR036457">
    <property type="entry name" value="PPM-type-like_dom_sf"/>
</dbReference>
<feature type="coiled-coil region" evidence="2">
    <location>
        <begin position="379"/>
        <end position="406"/>
    </location>
</feature>
<evidence type="ECO:0000256" key="1">
    <source>
        <dbReference type="ARBA" id="ARBA00022801"/>
    </source>
</evidence>
<feature type="transmembrane region" description="Helical" evidence="3">
    <location>
        <begin position="193"/>
        <end position="214"/>
    </location>
</feature>
<feature type="domain" description="PPM-type phosphatase" evidence="4">
    <location>
        <begin position="418"/>
        <end position="630"/>
    </location>
</feature>
<evidence type="ECO:0000313" key="6">
    <source>
        <dbReference type="Proteomes" id="UP000251717"/>
    </source>
</evidence>
<sequence>MNDKVKQIIVPFILMIIFNLGIFYLNHGQNFGEGFAPHDGILLIAGLLFGPYGALGAAIANIICDLIRGYTPILTVLSAVVGFGISCLTYKLWYGNYKGRPEVTSPKLNNTYNILLFIGITLFSGFLYSVLHGKLFYLLYPQIKVGSYIIGYRYFFNFINSSFIFGIIGLRLSDRINFISIPKTTQNISKEKFYNYLRLAFPIIIIAVVIIDAVFTLNKYIAIGEVIIIISIIFIYLTKPITANILVKKSKSIPEEIMNIFHMTVLVIIILGVLMSYDPILLTAVDYYLPISMNEIAISMMMLIDILLLIFLMPSLAVLKYIELKVIEPIQSFSRIEEYIHENEKIESDGLVNIYSKYINDETEIGTLARSYTDLITFNNNYIENIHEIESDKERIKAELDIATRIQASTLPTENITTDAYIVNGYSHPAKEVGGDFFDYYELNDDEVVIVIGDASGKGVPAAILAMITQVIVKQLIQTELDPSKVLYSLNNQLCEKNSESMFLTLWLGVYNKTTGKLTFSNAGHNPPLINEDGKFRYLNIDSGIVLGIMEDFDYINEEITLTDEIVVYTDGITDANNEENEMYGEDRLLNFFNEFKSDNDPIRPLLSDIHNFTKGAEQFDDMTLLYLKIK</sequence>
<dbReference type="EC" id="3.1.3.3" evidence="5"/>
<feature type="transmembrane region" description="Helical" evidence="3">
    <location>
        <begin position="41"/>
        <end position="63"/>
    </location>
</feature>
<evidence type="ECO:0000259" key="4">
    <source>
        <dbReference type="SMART" id="SM00331"/>
    </source>
</evidence>
<keyword evidence="2" id="KW-0175">Coiled coil</keyword>
<dbReference type="OrthoDB" id="110858at2157"/>
<evidence type="ECO:0000256" key="2">
    <source>
        <dbReference type="SAM" id="Coils"/>
    </source>
</evidence>
<dbReference type="PANTHER" id="PTHR43156">
    <property type="entry name" value="STAGE II SPORULATION PROTEIN E-RELATED"/>
    <property type="match status" value="1"/>
</dbReference>
<dbReference type="Gene3D" id="3.60.40.10">
    <property type="entry name" value="PPM-type phosphatase domain"/>
    <property type="match status" value="1"/>
</dbReference>
<dbReference type="AlphaFoldDB" id="A0A315Y8E7"/>
<comment type="caution">
    <text evidence="5">The sequence shown here is derived from an EMBL/GenBank/DDBJ whole genome shotgun (WGS) entry which is preliminary data.</text>
</comment>
<dbReference type="PANTHER" id="PTHR43156:SF2">
    <property type="entry name" value="STAGE II SPORULATION PROTEIN E"/>
    <property type="match status" value="1"/>
</dbReference>
<dbReference type="GO" id="GO:0016791">
    <property type="term" value="F:phosphatase activity"/>
    <property type="evidence" value="ECO:0007669"/>
    <property type="project" value="TreeGrafter"/>
</dbReference>
<keyword evidence="6" id="KW-1185">Reference proteome</keyword>
<keyword evidence="1 5" id="KW-0378">Hydrolase</keyword>
<keyword evidence="3" id="KW-0812">Transmembrane</keyword>
<reference evidence="5 6" key="1">
    <citation type="submission" date="2017-03" db="EMBL/GenBank/DDBJ databases">
        <title>Genome sequence of Methanobrevibacter thaueri.</title>
        <authorList>
            <person name="Poehlein A."/>
            <person name="Seedorf H."/>
            <person name="Daniel R."/>
        </authorList>
    </citation>
    <scope>NUCLEOTIDE SEQUENCE [LARGE SCALE GENOMIC DNA]</scope>
    <source>
        <strain evidence="5 6">DSM 11995</strain>
    </source>
</reference>
<feature type="transmembrane region" description="Helical" evidence="3">
    <location>
        <begin position="69"/>
        <end position="90"/>
    </location>
</feature>
<dbReference type="Proteomes" id="UP000251717">
    <property type="component" value="Unassembled WGS sequence"/>
</dbReference>
<proteinExistence type="predicted"/>
<organism evidence="5 6">
    <name type="scientific">Methanobrevibacter thaueri</name>
    <dbReference type="NCBI Taxonomy" id="190975"/>
    <lineage>
        <taxon>Archaea</taxon>
        <taxon>Methanobacteriati</taxon>
        <taxon>Methanobacteriota</taxon>
        <taxon>Methanomada group</taxon>
        <taxon>Methanobacteria</taxon>
        <taxon>Methanobacteriales</taxon>
        <taxon>Methanobacteriaceae</taxon>
        <taxon>Methanobrevibacter</taxon>
    </lineage>
</organism>
<feature type="transmembrane region" description="Helical" evidence="3">
    <location>
        <begin position="257"/>
        <end position="277"/>
    </location>
</feature>
<keyword evidence="3" id="KW-0472">Membrane</keyword>
<evidence type="ECO:0000256" key="3">
    <source>
        <dbReference type="SAM" id="Phobius"/>
    </source>
</evidence>
<feature type="transmembrane region" description="Helical" evidence="3">
    <location>
        <begin position="151"/>
        <end position="172"/>
    </location>
</feature>
<dbReference type="InterPro" id="IPR001932">
    <property type="entry name" value="PPM-type_phosphatase-like_dom"/>
</dbReference>
<gene>
    <name evidence="5" type="primary">rsbU_2</name>
    <name evidence="5" type="ORF">MBBTH_11870</name>
</gene>
<dbReference type="SMART" id="SM00331">
    <property type="entry name" value="PP2C_SIG"/>
    <property type="match status" value="1"/>
</dbReference>
<name>A0A315Y8E7_9EURY</name>
<dbReference type="InterPro" id="IPR052016">
    <property type="entry name" value="Bact_Sigma-Reg"/>
</dbReference>
<feature type="transmembrane region" description="Helical" evidence="3">
    <location>
        <begin position="6"/>
        <end position="25"/>
    </location>
</feature>
<accession>A0A315Y8E7</accession>
<feature type="transmembrane region" description="Helical" evidence="3">
    <location>
        <begin position="220"/>
        <end position="237"/>
    </location>
</feature>
<protein>
    <submittedName>
        <fullName evidence="5">Phosphoserine phosphatase RsbU</fullName>
        <ecNumber evidence="5">3.1.3.3</ecNumber>
    </submittedName>
</protein>
<dbReference type="Pfam" id="PF07228">
    <property type="entry name" value="SpoIIE"/>
    <property type="match status" value="1"/>
</dbReference>
<dbReference type="RefSeq" id="WP_116592139.1">
    <property type="nucleotide sequence ID" value="NZ_MZGS01000023.1"/>
</dbReference>
<feature type="transmembrane region" description="Helical" evidence="3">
    <location>
        <begin position="111"/>
        <end position="131"/>
    </location>
</feature>
<evidence type="ECO:0000313" key="5">
    <source>
        <dbReference type="EMBL" id="PWB86775.1"/>
    </source>
</evidence>
<dbReference type="SUPFAM" id="SSF81606">
    <property type="entry name" value="PP2C-like"/>
    <property type="match status" value="1"/>
</dbReference>
<feature type="transmembrane region" description="Helical" evidence="3">
    <location>
        <begin position="297"/>
        <end position="319"/>
    </location>
</feature>
<keyword evidence="3" id="KW-1133">Transmembrane helix</keyword>
<dbReference type="EMBL" id="MZGS01000023">
    <property type="protein sequence ID" value="PWB86775.1"/>
    <property type="molecule type" value="Genomic_DNA"/>
</dbReference>